<dbReference type="GO" id="GO:0001510">
    <property type="term" value="P:RNA methylation"/>
    <property type="evidence" value="ECO:0007669"/>
    <property type="project" value="InterPro"/>
</dbReference>
<dbReference type="InterPro" id="IPR049560">
    <property type="entry name" value="MeTrfase_RsmB-F_NOP2_cat"/>
</dbReference>
<dbReference type="STRING" id="1423726.FC07_GL000963"/>
<evidence type="ECO:0000256" key="2">
    <source>
        <dbReference type="ARBA" id="ARBA00022603"/>
    </source>
</evidence>
<dbReference type="CDD" id="cd02440">
    <property type="entry name" value="AdoMet_MTases"/>
    <property type="match status" value="1"/>
</dbReference>
<dbReference type="PANTHER" id="PTHR22807">
    <property type="entry name" value="NOP2 YEAST -RELATED NOL1/NOP2/FMU SUN DOMAIN-CONTAINING"/>
    <property type="match status" value="1"/>
</dbReference>
<dbReference type="GO" id="GO:0003723">
    <property type="term" value="F:RNA binding"/>
    <property type="evidence" value="ECO:0007669"/>
    <property type="project" value="UniProtKB-UniRule"/>
</dbReference>
<dbReference type="Gene3D" id="3.40.50.150">
    <property type="entry name" value="Vaccinia Virus protein VP39"/>
    <property type="match status" value="1"/>
</dbReference>
<evidence type="ECO:0000256" key="4">
    <source>
        <dbReference type="ARBA" id="ARBA00022691"/>
    </source>
</evidence>
<evidence type="ECO:0000256" key="5">
    <source>
        <dbReference type="ARBA" id="ARBA00022884"/>
    </source>
</evidence>
<dbReference type="PROSITE" id="PS51686">
    <property type="entry name" value="SAM_MT_RSMB_NOP"/>
    <property type="match status" value="1"/>
</dbReference>
<feature type="binding site" evidence="6">
    <location>
        <position position="171"/>
    </location>
    <ligand>
        <name>S-adenosyl-L-methionine</name>
        <dbReference type="ChEBI" id="CHEBI:59789"/>
    </ligand>
</feature>
<accession>A0A0R1H123</accession>
<gene>
    <name evidence="9" type="ORF">FC07_GL000963</name>
</gene>
<dbReference type="AlphaFoldDB" id="A0A0R1H123"/>
<keyword evidence="4 6" id="KW-0949">S-adenosyl-L-methionine</keyword>
<feature type="region of interest" description="Disordered" evidence="7">
    <location>
        <begin position="299"/>
        <end position="320"/>
    </location>
</feature>
<dbReference type="InterPro" id="IPR027391">
    <property type="entry name" value="Nol1_Nop2_Fmu_2"/>
</dbReference>
<reference evidence="9 10" key="1">
    <citation type="journal article" date="2015" name="Genome Announc.">
        <title>Expanding the biotechnology potential of lactobacilli through comparative genomics of 213 strains and associated genera.</title>
        <authorList>
            <person name="Sun Z."/>
            <person name="Harris H.M."/>
            <person name="McCann A."/>
            <person name="Guo C."/>
            <person name="Argimon S."/>
            <person name="Zhang W."/>
            <person name="Yang X."/>
            <person name="Jeffery I.B."/>
            <person name="Cooney J.C."/>
            <person name="Kagawa T.F."/>
            <person name="Liu W."/>
            <person name="Song Y."/>
            <person name="Salvetti E."/>
            <person name="Wrobel A."/>
            <person name="Rasinkangas P."/>
            <person name="Parkhill J."/>
            <person name="Rea M.C."/>
            <person name="O'Sullivan O."/>
            <person name="Ritari J."/>
            <person name="Douillard F.P."/>
            <person name="Paul Ross R."/>
            <person name="Yang R."/>
            <person name="Briner A.E."/>
            <person name="Felis G.E."/>
            <person name="de Vos W.M."/>
            <person name="Barrangou R."/>
            <person name="Klaenhammer T.R."/>
            <person name="Caufield P.W."/>
            <person name="Cui Y."/>
            <person name="Zhang H."/>
            <person name="O'Toole P.W."/>
        </authorList>
    </citation>
    <scope>NUCLEOTIDE SEQUENCE [LARGE SCALE GENOMIC DNA]</scope>
    <source>
        <strain evidence="9 10">DSM 20003</strain>
    </source>
</reference>
<evidence type="ECO:0000256" key="1">
    <source>
        <dbReference type="ARBA" id="ARBA00022490"/>
    </source>
</evidence>
<comment type="caution">
    <text evidence="9">The sequence shown here is derived from an EMBL/GenBank/DDBJ whole genome shotgun (WGS) entry which is preliminary data.</text>
</comment>
<evidence type="ECO:0000313" key="9">
    <source>
        <dbReference type="EMBL" id="KRK40332.1"/>
    </source>
</evidence>
<sequence length="458" mass="51129">MLPEGFVKKYQQLLGAEAPAFFESFQQPRHKGFRINPLKPNPTEVALDLSRPVPYAKWGYYGAVNGRQVDHQAGYVYSQEPSAMYVAAIAAPQPGERVLDLCAAPGGKTTYLASFMQQQGLLVSNEIMPKRARILAENVERFGIQNAVILNESPAHLAPRFPAFFDTILVDAPCSGEGMFRKDPAAQAYWTPDYPAKCATRQREIMTEALKMVRPGGHLVYSTCTFSPEEDEQMMAWVLANYPEFRLQPIKRYPGMTAGRPDWADGNPELAQAVRLFPHHIDGEGHFMALLQRAATAEVPVTKPKKKAKKGKQPRRKTLPDQDQVALWQAFEKNNLNCTLNGDLVVFGDQLYLSPETLDLTQLKVVRPGLHLGTLKRQRFEPSYALALALKATAARHHLALSAADYRAYVHGDTFKTVETGKHWVLLTYQAKTVGFGKLVNGTVKNFFPKGLRFEAAE</sequence>
<dbReference type="Proteomes" id="UP000051461">
    <property type="component" value="Unassembled WGS sequence"/>
</dbReference>
<dbReference type="Pfam" id="PF13636">
    <property type="entry name" value="Methyltranf_PUA"/>
    <property type="match status" value="1"/>
</dbReference>
<dbReference type="PATRIC" id="fig|1423726.3.peg.996"/>
<feature type="binding site" evidence="6">
    <location>
        <position position="126"/>
    </location>
    <ligand>
        <name>S-adenosyl-L-methionine</name>
        <dbReference type="ChEBI" id="CHEBI:59789"/>
    </ligand>
</feature>
<dbReference type="Pfam" id="PF17125">
    <property type="entry name" value="Methyltr_RsmF_N"/>
    <property type="match status" value="1"/>
</dbReference>
<dbReference type="Gene3D" id="2.30.130.60">
    <property type="match status" value="1"/>
</dbReference>
<dbReference type="Pfam" id="PF01189">
    <property type="entry name" value="Methyltr_RsmB-F"/>
    <property type="match status" value="1"/>
</dbReference>
<keyword evidence="10" id="KW-1185">Reference proteome</keyword>
<dbReference type="Gene3D" id="3.30.70.1170">
    <property type="entry name" value="Sun protein, domain 3"/>
    <property type="match status" value="1"/>
</dbReference>
<evidence type="ECO:0000256" key="3">
    <source>
        <dbReference type="ARBA" id="ARBA00022679"/>
    </source>
</evidence>
<keyword evidence="1" id="KW-0963">Cytoplasm</keyword>
<feature type="active site" description="Nucleophile" evidence="6">
    <location>
        <position position="224"/>
    </location>
</feature>
<keyword evidence="3 6" id="KW-0808">Transferase</keyword>
<proteinExistence type="inferred from homology"/>
<keyword evidence="5 6" id="KW-0694">RNA-binding</keyword>
<dbReference type="PRINTS" id="PR02008">
    <property type="entry name" value="RCMTFAMILY"/>
</dbReference>
<comment type="similarity">
    <text evidence="6">Belongs to the class I-like SAM-binding methyltransferase superfamily. RsmB/NOP family.</text>
</comment>
<comment type="caution">
    <text evidence="6">Lacks conserved residue(s) required for the propagation of feature annotation.</text>
</comment>
<dbReference type="CDD" id="cd21147">
    <property type="entry name" value="RsmF_methylt_CTD1"/>
    <property type="match status" value="1"/>
</dbReference>
<feature type="domain" description="SAM-dependent MTase RsmB/NOP-type" evidence="8">
    <location>
        <begin position="10"/>
        <end position="294"/>
    </location>
</feature>
<evidence type="ECO:0000256" key="6">
    <source>
        <dbReference type="PROSITE-ProRule" id="PRU01023"/>
    </source>
</evidence>
<feature type="binding site" evidence="6">
    <location>
        <begin position="102"/>
        <end position="108"/>
    </location>
    <ligand>
        <name>S-adenosyl-L-methionine</name>
        <dbReference type="ChEBI" id="CHEBI:59789"/>
    </ligand>
</feature>
<evidence type="ECO:0000259" key="8">
    <source>
        <dbReference type="PROSITE" id="PS51686"/>
    </source>
</evidence>
<dbReference type="GO" id="GO:0008173">
    <property type="term" value="F:RNA methyltransferase activity"/>
    <property type="evidence" value="ECO:0007669"/>
    <property type="project" value="InterPro"/>
</dbReference>
<dbReference type="InterPro" id="IPR029063">
    <property type="entry name" value="SAM-dependent_MTases_sf"/>
</dbReference>
<dbReference type="EMBL" id="AZDA01000016">
    <property type="protein sequence ID" value="KRK40332.1"/>
    <property type="molecule type" value="Genomic_DNA"/>
</dbReference>
<dbReference type="InterPro" id="IPR023267">
    <property type="entry name" value="RCMT"/>
</dbReference>
<name>A0A0R1H123_9LACO</name>
<keyword evidence="2 6" id="KW-0489">Methyltransferase</keyword>
<dbReference type="PANTHER" id="PTHR22807:SF30">
    <property type="entry name" value="28S RRNA (CYTOSINE(4447)-C(5))-METHYLTRANSFERASE-RELATED"/>
    <property type="match status" value="1"/>
</dbReference>
<dbReference type="RefSeq" id="WP_057903635.1">
    <property type="nucleotide sequence ID" value="NZ_AZDA01000016.1"/>
</dbReference>
<dbReference type="InterPro" id="IPR001678">
    <property type="entry name" value="MeTrfase_RsmB-F_NOP2_dom"/>
</dbReference>
<dbReference type="Pfam" id="PF17126">
    <property type="entry name" value="RsmF_methylt_CI"/>
    <property type="match status" value="1"/>
</dbReference>
<organism evidence="9 10">
    <name type="scientific">Loigolactobacillus bifermentans DSM 20003</name>
    <dbReference type="NCBI Taxonomy" id="1423726"/>
    <lineage>
        <taxon>Bacteria</taxon>
        <taxon>Bacillati</taxon>
        <taxon>Bacillota</taxon>
        <taxon>Bacilli</taxon>
        <taxon>Lactobacillales</taxon>
        <taxon>Lactobacillaceae</taxon>
        <taxon>Loigolactobacillus</taxon>
    </lineage>
</organism>
<dbReference type="SUPFAM" id="SSF53335">
    <property type="entry name" value="S-adenosyl-L-methionine-dependent methyltransferases"/>
    <property type="match status" value="1"/>
</dbReference>
<dbReference type="InterPro" id="IPR031340">
    <property type="entry name" value="RsmF_methylt_CI"/>
</dbReference>
<evidence type="ECO:0000313" key="10">
    <source>
        <dbReference type="Proteomes" id="UP000051461"/>
    </source>
</evidence>
<dbReference type="OrthoDB" id="9810297at2"/>
<feature type="compositionally biased region" description="Basic residues" evidence="7">
    <location>
        <begin position="303"/>
        <end position="317"/>
    </location>
</feature>
<dbReference type="InterPro" id="IPR031341">
    <property type="entry name" value="Methyltr_RsmF_N"/>
</dbReference>
<evidence type="ECO:0000256" key="7">
    <source>
        <dbReference type="SAM" id="MobiDB-lite"/>
    </source>
</evidence>
<protein>
    <submittedName>
        <fullName evidence="9">tRNA and rRNA cytosine-C5-methylase</fullName>
    </submittedName>
</protein>